<evidence type="ECO:0000259" key="1">
    <source>
        <dbReference type="Pfam" id="PF14291"/>
    </source>
</evidence>
<keyword evidence="3" id="KW-1185">Reference proteome</keyword>
<accession>A0A7J5XWH1</accession>
<evidence type="ECO:0000313" key="2">
    <source>
        <dbReference type="EMBL" id="KAF3841470.1"/>
    </source>
</evidence>
<protein>
    <recommendedName>
        <fullName evidence="1">DUF4371 domain-containing protein</fullName>
    </recommendedName>
</protein>
<gene>
    <name evidence="2" type="ORF">F7725_007332</name>
</gene>
<dbReference type="AlphaFoldDB" id="A0A7J5XWH1"/>
<dbReference type="EMBL" id="JAAKFY010000020">
    <property type="protein sequence ID" value="KAF3841470.1"/>
    <property type="molecule type" value="Genomic_DNA"/>
</dbReference>
<comment type="caution">
    <text evidence="2">The sequence shown here is derived from an EMBL/GenBank/DDBJ whole genome shotgun (WGS) entry which is preliminary data.</text>
</comment>
<sequence>MAKNADRTFCNTGFRNWKKATKKCAEHVQGNAHKVAVTTHCQQIKPVDVQLSSAKAAQQQESRRCLLKIVSSVQLLARQGAALRGHAAEEGNLSQLLKVRSEDDPGLERWLSTRKHDFTSPQIQNEMLNLFANTIIREIISSIYKLPLLQYSIIIDGTQDIEGTAQEAICVRYVDHDLVPQEAFLGFYEVSSTTGENLAKVATDVLLRLNLPLSGLRGQTYDGAANMSGDRKGAQARIREMQPLALYVHCGAHCVNLVTQAACKASSLTSDALDWLHKLGCLYKLSGKYKTKCVNLATAGSGTVSNLRPLCQTRWTTRTPAIWSVLRQYESVLLSLEDMAQTDASNTGVTARGLLERFGKYGLMLATEVIQELECLNCTLQKQTETVSGMLSAADCVRTKRTEEKFQEIYSQATEKIRMLILSP</sequence>
<reference evidence="2 3" key="1">
    <citation type="submission" date="2020-03" db="EMBL/GenBank/DDBJ databases">
        <title>Dissostichus mawsoni Genome sequencing and assembly.</title>
        <authorList>
            <person name="Park H."/>
        </authorList>
    </citation>
    <scope>NUCLEOTIDE SEQUENCE [LARGE SCALE GENOMIC DNA]</scope>
    <source>
        <strain evidence="2">DM0001</strain>
        <tissue evidence="2">Muscle</tissue>
    </source>
</reference>
<dbReference type="PANTHER" id="PTHR45749">
    <property type="match status" value="1"/>
</dbReference>
<proteinExistence type="predicted"/>
<evidence type="ECO:0000313" key="3">
    <source>
        <dbReference type="Proteomes" id="UP000518266"/>
    </source>
</evidence>
<name>A0A7J5XWH1_DISMA</name>
<dbReference type="Pfam" id="PF14291">
    <property type="entry name" value="DUF4371"/>
    <property type="match status" value="1"/>
</dbReference>
<dbReference type="Proteomes" id="UP000518266">
    <property type="component" value="Unassembled WGS sequence"/>
</dbReference>
<dbReference type="OrthoDB" id="10063194at2759"/>
<dbReference type="PANTHER" id="PTHR45749:SF21">
    <property type="entry name" value="DUF4371 DOMAIN-CONTAINING PROTEIN"/>
    <property type="match status" value="1"/>
</dbReference>
<dbReference type="SUPFAM" id="SSF53098">
    <property type="entry name" value="Ribonuclease H-like"/>
    <property type="match status" value="1"/>
</dbReference>
<dbReference type="InterPro" id="IPR012337">
    <property type="entry name" value="RNaseH-like_sf"/>
</dbReference>
<feature type="domain" description="DUF4371" evidence="1">
    <location>
        <begin position="8"/>
        <end position="232"/>
    </location>
</feature>
<dbReference type="InterPro" id="IPR025398">
    <property type="entry name" value="DUF4371"/>
</dbReference>
<organism evidence="2 3">
    <name type="scientific">Dissostichus mawsoni</name>
    <name type="common">Antarctic cod</name>
    <dbReference type="NCBI Taxonomy" id="36200"/>
    <lineage>
        <taxon>Eukaryota</taxon>
        <taxon>Metazoa</taxon>
        <taxon>Chordata</taxon>
        <taxon>Craniata</taxon>
        <taxon>Vertebrata</taxon>
        <taxon>Euteleostomi</taxon>
        <taxon>Actinopterygii</taxon>
        <taxon>Neopterygii</taxon>
        <taxon>Teleostei</taxon>
        <taxon>Neoteleostei</taxon>
        <taxon>Acanthomorphata</taxon>
        <taxon>Eupercaria</taxon>
        <taxon>Perciformes</taxon>
        <taxon>Notothenioidei</taxon>
        <taxon>Nototheniidae</taxon>
        <taxon>Dissostichus</taxon>
    </lineage>
</organism>